<accession>A0A0S7BZ60</accession>
<name>A0A0S7BZ60_9BACT</name>
<dbReference type="Proteomes" id="UP000053091">
    <property type="component" value="Unassembled WGS sequence"/>
</dbReference>
<keyword evidence="1" id="KW-1133">Transmembrane helix</keyword>
<sequence>MSFYEYTKKNDQLRIFSLKDLEFLFVKERPTGVNYLKISIFIFHAHVIIFANFAG</sequence>
<keyword evidence="1" id="KW-0812">Transmembrane</keyword>
<protein>
    <submittedName>
        <fullName evidence="2">Uncharacterized protein</fullName>
    </submittedName>
</protein>
<gene>
    <name evidence="2" type="ORF">TBC1_11208</name>
</gene>
<keyword evidence="1" id="KW-0472">Membrane</keyword>
<evidence type="ECO:0000313" key="3">
    <source>
        <dbReference type="Proteomes" id="UP000053091"/>
    </source>
</evidence>
<dbReference type="STRING" id="1678841.TBC1_11208"/>
<dbReference type="AlphaFoldDB" id="A0A0S7BZ60"/>
<evidence type="ECO:0000313" key="2">
    <source>
        <dbReference type="EMBL" id="GAP42080.1"/>
    </source>
</evidence>
<reference evidence="2" key="1">
    <citation type="journal article" date="2015" name="Genome Announc.">
        <title>Draft Genome Sequence of Bacteroidales Strain TBC1, a Novel Isolate from a Methanogenic Wastewater Treatment System.</title>
        <authorList>
            <person name="Tourlousse D.M."/>
            <person name="Matsuura N."/>
            <person name="Sun L."/>
            <person name="Toyonaga M."/>
            <person name="Kuroda K."/>
            <person name="Ohashi A."/>
            <person name="Cruz R."/>
            <person name="Yamaguchi T."/>
            <person name="Sekiguchi Y."/>
        </authorList>
    </citation>
    <scope>NUCLEOTIDE SEQUENCE [LARGE SCALE GENOMIC DNA]</scope>
    <source>
        <strain evidence="2">TBC1</strain>
    </source>
</reference>
<organism evidence="2">
    <name type="scientific">Lentimicrobium saccharophilum</name>
    <dbReference type="NCBI Taxonomy" id="1678841"/>
    <lineage>
        <taxon>Bacteria</taxon>
        <taxon>Pseudomonadati</taxon>
        <taxon>Bacteroidota</taxon>
        <taxon>Bacteroidia</taxon>
        <taxon>Bacteroidales</taxon>
        <taxon>Lentimicrobiaceae</taxon>
        <taxon>Lentimicrobium</taxon>
    </lineage>
</organism>
<proteinExistence type="predicted"/>
<feature type="transmembrane region" description="Helical" evidence="1">
    <location>
        <begin position="35"/>
        <end position="54"/>
    </location>
</feature>
<dbReference type="EMBL" id="DF968182">
    <property type="protein sequence ID" value="GAP42080.1"/>
    <property type="molecule type" value="Genomic_DNA"/>
</dbReference>
<evidence type="ECO:0000256" key="1">
    <source>
        <dbReference type="SAM" id="Phobius"/>
    </source>
</evidence>
<keyword evidence="3" id="KW-1185">Reference proteome</keyword>